<evidence type="ECO:0000256" key="4">
    <source>
        <dbReference type="ARBA" id="ARBA00022679"/>
    </source>
</evidence>
<dbReference type="InterPro" id="IPR001451">
    <property type="entry name" value="Hexapep"/>
</dbReference>
<comment type="catalytic activity">
    <reaction evidence="8">
        <text>chloramphenicol + acetyl-CoA = chloramphenicol 3-acetate + CoA</text>
        <dbReference type="Rhea" id="RHEA:18421"/>
        <dbReference type="ChEBI" id="CHEBI:16730"/>
        <dbReference type="ChEBI" id="CHEBI:17698"/>
        <dbReference type="ChEBI" id="CHEBI:57287"/>
        <dbReference type="ChEBI" id="CHEBI:57288"/>
        <dbReference type="EC" id="2.3.1.28"/>
    </reaction>
</comment>
<proteinExistence type="inferred from homology"/>
<dbReference type="NCBIfam" id="NF000490">
    <property type="entry name" value="chloram_CatB"/>
    <property type="match status" value="1"/>
</dbReference>
<dbReference type="PANTHER" id="PTHR43300:SF12">
    <property type="entry name" value="CHLORAMPHENICOL ACETYLTRANSFERASE"/>
    <property type="match status" value="1"/>
</dbReference>
<name>A0ABN8DLW7_9VIBR</name>
<keyword evidence="6" id="KW-0046">Antibiotic resistance</keyword>
<evidence type="ECO:0000256" key="5">
    <source>
        <dbReference type="ARBA" id="ARBA00022737"/>
    </source>
</evidence>
<evidence type="ECO:0000256" key="6">
    <source>
        <dbReference type="ARBA" id="ARBA00023251"/>
    </source>
</evidence>
<evidence type="ECO:0000256" key="7">
    <source>
        <dbReference type="ARBA" id="ARBA00023315"/>
    </source>
</evidence>
<sequence length="210" mass="23664">MMNYFESPFSGVPLLEQVTNPNIIVGKHSYYSGYYHGHGFDECARYLNPDRDDVDKLIIGSYCSIGSGAVFMMAGNQGHRNDWISTFPFFYQDHADFAEAQDGFLRAGDTVIGNDVWIGSEAMIMSGVNVGHGAIIASRAVVTKDVAPYEVVGSNPAKHIKYRFTETEIAMLLEMEWWHWSESTLKHAMKHLCSSDIAGLYQYWQSEVRI</sequence>
<dbReference type="Gene3D" id="2.160.10.10">
    <property type="entry name" value="Hexapeptide repeat proteins"/>
    <property type="match status" value="1"/>
</dbReference>
<protein>
    <recommendedName>
        <fullName evidence="3">Chloramphenicol acetyltransferase</fullName>
        <ecNumber evidence="2">2.3.1.28</ecNumber>
    </recommendedName>
</protein>
<dbReference type="CDD" id="cd03349">
    <property type="entry name" value="LbH_XAT"/>
    <property type="match status" value="1"/>
</dbReference>
<keyword evidence="7 9" id="KW-0012">Acyltransferase</keyword>
<evidence type="ECO:0000256" key="1">
    <source>
        <dbReference type="ARBA" id="ARBA00007274"/>
    </source>
</evidence>
<dbReference type="InterPro" id="IPR011004">
    <property type="entry name" value="Trimer_LpxA-like_sf"/>
</dbReference>
<comment type="caution">
    <text evidence="9">The sequence shown here is derived from an EMBL/GenBank/DDBJ whole genome shotgun (WGS) entry which is preliminary data.</text>
</comment>
<gene>
    <name evidence="9" type="primary">cat</name>
    <name evidence="9" type="ORF">VHP8226_03128</name>
</gene>
<accession>A0ABN8DLW7</accession>
<evidence type="ECO:0000256" key="3">
    <source>
        <dbReference type="ARBA" id="ARBA00020291"/>
    </source>
</evidence>
<comment type="similarity">
    <text evidence="1">Belongs to the transferase hexapeptide repeat family.</text>
</comment>
<keyword evidence="10" id="KW-1185">Reference proteome</keyword>
<evidence type="ECO:0000256" key="2">
    <source>
        <dbReference type="ARBA" id="ARBA00013235"/>
    </source>
</evidence>
<reference evidence="9" key="1">
    <citation type="submission" date="2021-12" db="EMBL/GenBank/DDBJ databases">
        <authorList>
            <person name="Rodrigo-Torres L."/>
            <person name="Arahal R. D."/>
            <person name="Lucena T."/>
        </authorList>
    </citation>
    <scope>NUCLEOTIDE SEQUENCE</scope>
    <source>
        <strain evidence="9">CECT 8226</strain>
    </source>
</reference>
<evidence type="ECO:0000313" key="9">
    <source>
        <dbReference type="EMBL" id="CAH0529255.1"/>
    </source>
</evidence>
<dbReference type="InterPro" id="IPR050179">
    <property type="entry name" value="Trans_hexapeptide_repeat"/>
</dbReference>
<dbReference type="PROSITE" id="PS00101">
    <property type="entry name" value="HEXAPEP_TRANSFERASES"/>
    <property type="match status" value="1"/>
</dbReference>
<dbReference type="EC" id="2.3.1.28" evidence="2"/>
<dbReference type="Pfam" id="PF00132">
    <property type="entry name" value="Hexapep"/>
    <property type="match status" value="1"/>
</dbReference>
<organism evidence="9 10">
    <name type="scientific">Vibrio hippocampi</name>
    <dbReference type="NCBI Taxonomy" id="654686"/>
    <lineage>
        <taxon>Bacteria</taxon>
        <taxon>Pseudomonadati</taxon>
        <taxon>Pseudomonadota</taxon>
        <taxon>Gammaproteobacteria</taxon>
        <taxon>Vibrionales</taxon>
        <taxon>Vibrionaceae</taxon>
        <taxon>Vibrio</taxon>
    </lineage>
</organism>
<dbReference type="EMBL" id="CAKLCM010000003">
    <property type="protein sequence ID" value="CAH0529255.1"/>
    <property type="molecule type" value="Genomic_DNA"/>
</dbReference>
<dbReference type="Proteomes" id="UP000838160">
    <property type="component" value="Unassembled WGS sequence"/>
</dbReference>
<evidence type="ECO:0000256" key="8">
    <source>
        <dbReference type="ARBA" id="ARBA00047633"/>
    </source>
</evidence>
<keyword evidence="5" id="KW-0677">Repeat</keyword>
<dbReference type="SUPFAM" id="SSF51161">
    <property type="entry name" value="Trimeric LpxA-like enzymes"/>
    <property type="match status" value="1"/>
</dbReference>
<dbReference type="GO" id="GO:0008811">
    <property type="term" value="F:chloramphenicol O-acetyltransferase activity"/>
    <property type="evidence" value="ECO:0007669"/>
    <property type="project" value="UniProtKB-EC"/>
</dbReference>
<keyword evidence="4 9" id="KW-0808">Transferase</keyword>
<dbReference type="PANTHER" id="PTHR43300">
    <property type="entry name" value="ACETYLTRANSFERASE"/>
    <property type="match status" value="1"/>
</dbReference>
<dbReference type="InterPro" id="IPR018357">
    <property type="entry name" value="Hexapep_transf_CS"/>
</dbReference>
<evidence type="ECO:0000313" key="10">
    <source>
        <dbReference type="Proteomes" id="UP000838160"/>
    </source>
</evidence>